<reference evidence="1" key="2">
    <citation type="journal article" date="2022" name="New Phytol.">
        <title>Evolutionary transition to the ectomycorrhizal habit in the genomes of a hyperdiverse lineage of mushroom-forming fungi.</title>
        <authorList>
            <person name="Looney B."/>
            <person name="Miyauchi S."/>
            <person name="Morin E."/>
            <person name="Drula E."/>
            <person name="Courty P.E."/>
            <person name="Kohler A."/>
            <person name="Kuo A."/>
            <person name="LaButti K."/>
            <person name="Pangilinan J."/>
            <person name="Lipzen A."/>
            <person name="Riley R."/>
            <person name="Andreopoulos W."/>
            <person name="He G."/>
            <person name="Johnson J."/>
            <person name="Nolan M."/>
            <person name="Tritt A."/>
            <person name="Barry K.W."/>
            <person name="Grigoriev I.V."/>
            <person name="Nagy L.G."/>
            <person name="Hibbett D."/>
            <person name="Henrissat B."/>
            <person name="Matheny P.B."/>
            <person name="Labbe J."/>
            <person name="Martin F.M."/>
        </authorList>
    </citation>
    <scope>NUCLEOTIDE SEQUENCE</scope>
    <source>
        <strain evidence="1">FP105234-sp</strain>
    </source>
</reference>
<dbReference type="EMBL" id="MU275838">
    <property type="protein sequence ID" value="KAI0054042.1"/>
    <property type="molecule type" value="Genomic_DNA"/>
</dbReference>
<name>A0ACB8SD08_9AGAM</name>
<comment type="caution">
    <text evidence="1">The sequence shown here is derived from an EMBL/GenBank/DDBJ whole genome shotgun (WGS) entry which is preliminary data.</text>
</comment>
<dbReference type="Proteomes" id="UP000814033">
    <property type="component" value="Unassembled WGS sequence"/>
</dbReference>
<evidence type="ECO:0000313" key="1">
    <source>
        <dbReference type="EMBL" id="KAI0054042.1"/>
    </source>
</evidence>
<reference evidence="1" key="1">
    <citation type="submission" date="2021-02" db="EMBL/GenBank/DDBJ databases">
        <authorList>
            <consortium name="DOE Joint Genome Institute"/>
            <person name="Ahrendt S."/>
            <person name="Looney B.P."/>
            <person name="Miyauchi S."/>
            <person name="Morin E."/>
            <person name="Drula E."/>
            <person name="Courty P.E."/>
            <person name="Chicoki N."/>
            <person name="Fauchery L."/>
            <person name="Kohler A."/>
            <person name="Kuo A."/>
            <person name="Labutti K."/>
            <person name="Pangilinan J."/>
            <person name="Lipzen A."/>
            <person name="Riley R."/>
            <person name="Andreopoulos W."/>
            <person name="He G."/>
            <person name="Johnson J."/>
            <person name="Barry K.W."/>
            <person name="Grigoriev I.V."/>
            <person name="Nagy L."/>
            <person name="Hibbett D."/>
            <person name="Henrissat B."/>
            <person name="Matheny P.B."/>
            <person name="Labbe J."/>
            <person name="Martin F."/>
        </authorList>
    </citation>
    <scope>NUCLEOTIDE SEQUENCE</scope>
    <source>
        <strain evidence="1">FP105234-sp</strain>
    </source>
</reference>
<protein>
    <submittedName>
        <fullName evidence="1">Cyclin-like protein</fullName>
    </submittedName>
</protein>
<keyword evidence="2" id="KW-1185">Reference proteome</keyword>
<proteinExistence type="predicted"/>
<sequence>MAVPDDPLTAQQWLFPFHALSSTPTAIDRSLEAEMYDRSRGIEFLFRLGTSIALHHPGIFTAATWFHRFYMRYSMEDHHRQAVAASCIFLATKTEECGRKLRDVARVYCAKARNVDVREIPENGKWVEEATATILLTEEVLLDALCFDFVIESPHAALVDLLEAHQVGSLVEDYAWSIAHDSYRTPLCVLYAPKIIATACYVLAQYLADGPHATSLDSRISSAAPSASLPTPPTHKPGSPDQARFAVGYFRLSADELSSVAESLDLLLEFYRFQESLKLVDYLGKITEVPPPSIASSRPMLYPPRNANDADATHQTEPNTQSQTPNSVHGSRTPVEKPPRWAPVVGEPEPDVHRHT</sequence>
<gene>
    <name evidence="1" type="ORF">FA95DRAFT_1529933</name>
</gene>
<organism evidence="1 2">
    <name type="scientific">Auriscalpium vulgare</name>
    <dbReference type="NCBI Taxonomy" id="40419"/>
    <lineage>
        <taxon>Eukaryota</taxon>
        <taxon>Fungi</taxon>
        <taxon>Dikarya</taxon>
        <taxon>Basidiomycota</taxon>
        <taxon>Agaricomycotina</taxon>
        <taxon>Agaricomycetes</taxon>
        <taxon>Russulales</taxon>
        <taxon>Auriscalpiaceae</taxon>
        <taxon>Auriscalpium</taxon>
    </lineage>
</organism>
<accession>A0ACB8SD08</accession>
<evidence type="ECO:0000313" key="2">
    <source>
        <dbReference type="Proteomes" id="UP000814033"/>
    </source>
</evidence>